<feature type="compositionally biased region" description="Basic and acidic residues" evidence="2">
    <location>
        <begin position="26"/>
        <end position="48"/>
    </location>
</feature>
<evidence type="ECO:0000259" key="3">
    <source>
        <dbReference type="Pfam" id="PF20149"/>
    </source>
</evidence>
<feature type="coiled-coil region" evidence="1">
    <location>
        <begin position="218"/>
        <end position="245"/>
    </location>
</feature>
<organism evidence="4 5">
    <name type="scientific">Suillus luteus UH-Slu-Lm8-n1</name>
    <dbReference type="NCBI Taxonomy" id="930992"/>
    <lineage>
        <taxon>Eukaryota</taxon>
        <taxon>Fungi</taxon>
        <taxon>Dikarya</taxon>
        <taxon>Basidiomycota</taxon>
        <taxon>Agaricomycotina</taxon>
        <taxon>Agaricomycetes</taxon>
        <taxon>Agaricomycetidae</taxon>
        <taxon>Boletales</taxon>
        <taxon>Suillineae</taxon>
        <taxon>Suillaceae</taxon>
        <taxon>Suillus</taxon>
    </lineage>
</organism>
<accession>A0A0D0AM84</accession>
<dbReference type="AlphaFoldDB" id="A0A0D0AM84"/>
<name>A0A0D0AM84_9AGAM</name>
<dbReference type="Proteomes" id="UP000054485">
    <property type="component" value="Unassembled WGS sequence"/>
</dbReference>
<dbReference type="OrthoDB" id="3148220at2759"/>
<sequence length="273" mass="31764">MSAVERPAGYCNRHPTERAQYISETHKDKENHHNQQVNKTHEHQEKAHQKASKAVKCEAYQNNTGCTPVSAVPLRNDPRFASQTVSIPARDPNLVARKSTVLLALHRLTLITSRGFHLCGEVKTKICPYVANEYKFETSTKQSVINHNIMLTWELKKDFAFVYKTRLPDGNKGLYSAKIIQKGVNTIWFCDKKDKGVLYPEFYKPFPEATVRFQSDMLEYMVEDVERQQDENERLRAENWDIIEEHLQDNTRRISAWHDIQDDLVEYINSIEV</sequence>
<evidence type="ECO:0000313" key="4">
    <source>
        <dbReference type="EMBL" id="KIK39214.1"/>
    </source>
</evidence>
<gene>
    <name evidence="4" type="ORF">CY34DRAFT_14535</name>
</gene>
<evidence type="ECO:0000256" key="1">
    <source>
        <dbReference type="SAM" id="Coils"/>
    </source>
</evidence>
<keyword evidence="5" id="KW-1185">Reference proteome</keyword>
<dbReference type="InterPro" id="IPR045341">
    <property type="entry name" value="DUF6532"/>
</dbReference>
<dbReference type="EMBL" id="KN835353">
    <property type="protein sequence ID" value="KIK39214.1"/>
    <property type="molecule type" value="Genomic_DNA"/>
</dbReference>
<protein>
    <recommendedName>
        <fullName evidence="3">DUF6532 domain-containing protein</fullName>
    </recommendedName>
</protein>
<reference evidence="5" key="2">
    <citation type="submission" date="2015-01" db="EMBL/GenBank/DDBJ databases">
        <title>Evolutionary Origins and Diversification of the Mycorrhizal Mutualists.</title>
        <authorList>
            <consortium name="DOE Joint Genome Institute"/>
            <consortium name="Mycorrhizal Genomics Consortium"/>
            <person name="Kohler A."/>
            <person name="Kuo A."/>
            <person name="Nagy L.G."/>
            <person name="Floudas D."/>
            <person name="Copeland A."/>
            <person name="Barry K.W."/>
            <person name="Cichocki N."/>
            <person name="Veneault-Fourrey C."/>
            <person name="LaButti K."/>
            <person name="Lindquist E.A."/>
            <person name="Lipzen A."/>
            <person name="Lundell T."/>
            <person name="Morin E."/>
            <person name="Murat C."/>
            <person name="Riley R."/>
            <person name="Ohm R."/>
            <person name="Sun H."/>
            <person name="Tunlid A."/>
            <person name="Henrissat B."/>
            <person name="Grigoriev I.V."/>
            <person name="Hibbett D.S."/>
            <person name="Martin F."/>
        </authorList>
    </citation>
    <scope>NUCLEOTIDE SEQUENCE [LARGE SCALE GENOMIC DNA]</scope>
    <source>
        <strain evidence="5">UH-Slu-Lm8-n1</strain>
    </source>
</reference>
<evidence type="ECO:0000313" key="5">
    <source>
        <dbReference type="Proteomes" id="UP000054485"/>
    </source>
</evidence>
<keyword evidence="1" id="KW-0175">Coiled coil</keyword>
<evidence type="ECO:0000256" key="2">
    <source>
        <dbReference type="SAM" id="MobiDB-lite"/>
    </source>
</evidence>
<reference evidence="4 5" key="1">
    <citation type="submission" date="2014-04" db="EMBL/GenBank/DDBJ databases">
        <authorList>
            <consortium name="DOE Joint Genome Institute"/>
            <person name="Kuo A."/>
            <person name="Ruytinx J."/>
            <person name="Rineau F."/>
            <person name="Colpaert J."/>
            <person name="Kohler A."/>
            <person name="Nagy L.G."/>
            <person name="Floudas D."/>
            <person name="Copeland A."/>
            <person name="Barry K.W."/>
            <person name="Cichocki N."/>
            <person name="Veneault-Fourrey C."/>
            <person name="LaButti K."/>
            <person name="Lindquist E.A."/>
            <person name="Lipzen A."/>
            <person name="Lundell T."/>
            <person name="Morin E."/>
            <person name="Murat C."/>
            <person name="Sun H."/>
            <person name="Tunlid A."/>
            <person name="Henrissat B."/>
            <person name="Grigoriev I.V."/>
            <person name="Hibbett D.S."/>
            <person name="Martin F."/>
            <person name="Nordberg H.P."/>
            <person name="Cantor M.N."/>
            <person name="Hua S.X."/>
        </authorList>
    </citation>
    <scope>NUCLEOTIDE SEQUENCE [LARGE SCALE GENOMIC DNA]</scope>
    <source>
        <strain evidence="4 5">UH-Slu-Lm8-n1</strain>
    </source>
</reference>
<dbReference type="InParanoid" id="A0A0D0AM84"/>
<dbReference type="HOGENOM" id="CLU_1020059_0_0_1"/>
<dbReference type="Pfam" id="PF20149">
    <property type="entry name" value="DUF6532"/>
    <property type="match status" value="1"/>
</dbReference>
<feature type="domain" description="DUF6532" evidence="3">
    <location>
        <begin position="108"/>
        <end position="247"/>
    </location>
</feature>
<dbReference type="STRING" id="930992.A0A0D0AM84"/>
<proteinExistence type="predicted"/>
<feature type="region of interest" description="Disordered" evidence="2">
    <location>
        <begin position="26"/>
        <end position="52"/>
    </location>
</feature>